<organism evidence="2 3">
    <name type="scientific">Paludibacterium paludis</name>
    <dbReference type="NCBI Taxonomy" id="1225769"/>
    <lineage>
        <taxon>Bacteria</taxon>
        <taxon>Pseudomonadati</taxon>
        <taxon>Pseudomonadota</taxon>
        <taxon>Betaproteobacteria</taxon>
        <taxon>Neisseriales</taxon>
        <taxon>Chromobacteriaceae</taxon>
        <taxon>Paludibacterium</taxon>
    </lineage>
</organism>
<evidence type="ECO:0000313" key="3">
    <source>
        <dbReference type="Proteomes" id="UP000645257"/>
    </source>
</evidence>
<dbReference type="Proteomes" id="UP000645257">
    <property type="component" value="Unassembled WGS sequence"/>
</dbReference>
<reference evidence="2" key="1">
    <citation type="journal article" date="2014" name="Int. J. Syst. Evol. Microbiol.">
        <title>Complete genome sequence of Corynebacterium casei LMG S-19264T (=DSM 44701T), isolated from a smear-ripened cheese.</title>
        <authorList>
            <consortium name="US DOE Joint Genome Institute (JGI-PGF)"/>
            <person name="Walter F."/>
            <person name="Albersmeier A."/>
            <person name="Kalinowski J."/>
            <person name="Ruckert C."/>
        </authorList>
    </citation>
    <scope>NUCLEOTIDE SEQUENCE</scope>
    <source>
        <strain evidence="2">KCTC 32182</strain>
    </source>
</reference>
<protein>
    <submittedName>
        <fullName evidence="2">Baseplate assembly protein</fullName>
    </submittedName>
</protein>
<sequence length="118" mass="12642">MMAMGMSAKTGTALGEIDHIRQSLHKLFTTPIGSRVMRREFGSAIPDLIDQPHHGATRLRLMSAAVMAIAAWEPRVSVKSLMVDTLGDGSAAVFDLELVLREGPGAGTTTRIQVPMKG</sequence>
<dbReference type="Pfam" id="PF04965">
    <property type="entry name" value="GPW_gp25"/>
    <property type="match status" value="1"/>
</dbReference>
<comment type="caution">
    <text evidence="2">The sequence shown here is derived from an EMBL/GenBank/DDBJ whole genome shotgun (WGS) entry which is preliminary data.</text>
</comment>
<dbReference type="SUPFAM" id="SSF160719">
    <property type="entry name" value="gpW/gp25-like"/>
    <property type="match status" value="1"/>
</dbReference>
<reference evidence="2" key="2">
    <citation type="submission" date="2020-09" db="EMBL/GenBank/DDBJ databases">
        <authorList>
            <person name="Sun Q."/>
            <person name="Kim S."/>
        </authorList>
    </citation>
    <scope>NUCLEOTIDE SEQUENCE</scope>
    <source>
        <strain evidence="2">KCTC 32182</strain>
    </source>
</reference>
<feature type="domain" description="IraD/Gp25-like" evidence="1">
    <location>
        <begin position="18"/>
        <end position="97"/>
    </location>
</feature>
<keyword evidence="3" id="KW-1185">Reference proteome</keyword>
<dbReference type="Gene3D" id="3.10.450.40">
    <property type="match status" value="1"/>
</dbReference>
<gene>
    <name evidence="2" type="ORF">GCM10011289_02650</name>
</gene>
<dbReference type="AlphaFoldDB" id="A0A918U722"/>
<dbReference type="InterPro" id="IPR007048">
    <property type="entry name" value="IraD/Gp25-like"/>
</dbReference>
<accession>A0A918U722</accession>
<evidence type="ECO:0000313" key="2">
    <source>
        <dbReference type="EMBL" id="GGY03783.1"/>
    </source>
</evidence>
<name>A0A918U722_9NEIS</name>
<proteinExistence type="predicted"/>
<dbReference type="EMBL" id="BMYX01000001">
    <property type="protein sequence ID" value="GGY03783.1"/>
    <property type="molecule type" value="Genomic_DNA"/>
</dbReference>
<evidence type="ECO:0000259" key="1">
    <source>
        <dbReference type="Pfam" id="PF04965"/>
    </source>
</evidence>